<organism evidence="1 2">
    <name type="scientific">Paramuricea clavata</name>
    <name type="common">Red gorgonian</name>
    <name type="synonym">Violescent sea-whip</name>
    <dbReference type="NCBI Taxonomy" id="317549"/>
    <lineage>
        <taxon>Eukaryota</taxon>
        <taxon>Metazoa</taxon>
        <taxon>Cnidaria</taxon>
        <taxon>Anthozoa</taxon>
        <taxon>Octocorallia</taxon>
        <taxon>Malacalcyonacea</taxon>
        <taxon>Plexauridae</taxon>
        <taxon>Paramuricea</taxon>
    </lineage>
</organism>
<dbReference type="PROSITE" id="PS50878">
    <property type="entry name" value="RT_POL"/>
    <property type="match status" value="1"/>
</dbReference>
<dbReference type="InterPro" id="IPR000477">
    <property type="entry name" value="RT_dom"/>
</dbReference>
<evidence type="ECO:0000313" key="2">
    <source>
        <dbReference type="Proteomes" id="UP001152795"/>
    </source>
</evidence>
<name>A0A6S7G3H6_PARCT</name>
<dbReference type="EMBL" id="CACRXK020000805">
    <property type="protein sequence ID" value="CAB3984943.1"/>
    <property type="molecule type" value="Genomic_DNA"/>
</dbReference>
<dbReference type="SUPFAM" id="SSF56672">
    <property type="entry name" value="DNA/RNA polymerases"/>
    <property type="match status" value="1"/>
</dbReference>
<dbReference type="OrthoDB" id="426210at2759"/>
<reference evidence="1" key="1">
    <citation type="submission" date="2020-04" db="EMBL/GenBank/DDBJ databases">
        <authorList>
            <person name="Alioto T."/>
            <person name="Alioto T."/>
            <person name="Gomez Garrido J."/>
        </authorList>
    </citation>
    <scope>NUCLEOTIDE SEQUENCE</scope>
    <source>
        <strain evidence="1">A484AB</strain>
    </source>
</reference>
<comment type="caution">
    <text evidence="1">The sequence shown here is derived from an EMBL/GenBank/DDBJ whole genome shotgun (WGS) entry which is preliminary data.</text>
</comment>
<dbReference type="Pfam" id="PF00078">
    <property type="entry name" value="RVT_1"/>
    <property type="match status" value="1"/>
</dbReference>
<dbReference type="Proteomes" id="UP001152795">
    <property type="component" value="Unassembled WGS sequence"/>
</dbReference>
<proteinExistence type="predicted"/>
<dbReference type="InterPro" id="IPR043502">
    <property type="entry name" value="DNA/RNA_pol_sf"/>
</dbReference>
<keyword evidence="2" id="KW-1185">Reference proteome</keyword>
<dbReference type="PANTHER" id="PTHR33332">
    <property type="entry name" value="REVERSE TRANSCRIPTASE DOMAIN-CONTAINING PROTEIN"/>
    <property type="match status" value="1"/>
</dbReference>
<accession>A0A6S7G3H6</accession>
<gene>
    <name evidence="1" type="ORF">PACLA_8A087888</name>
</gene>
<evidence type="ECO:0000313" key="1">
    <source>
        <dbReference type="EMBL" id="CAB3984943.1"/>
    </source>
</evidence>
<sequence length="447" mass="50383">MQFTENEYALSVGVEDLRWIRRVEEMVEDSRSHRIRASDSNSDTSECTISSITLTPEEVYHVLAVLDENKATGPDKIPAKLLKNCASSIYLSLCDLFNKSLSLGKLPNEWKLSNIVPIPKKGPAEDVSNYRPISLLSLVSKVFERCVYNQLVSHISTQLHHLQFGFLRGKSTTSQLLHVLQDIHQALESRNQVDAVYLDFAKAFDKVSHKLLLTKLHKFGIRGDLLSWFENYLSGRYQRVTVLGETSGTLPVLSGVPQGSILGPLLFLVYVNDLPHSISGESTVAMFADDTKCYRPVKDLPDCESLQNDLNNLVNWCTIWKMDLNKSKCGVMSFTRSRQPVTTNYKLLDSSLKQLCHQKDLGIVVTKDLKWTKQVEEITSKASSMLGFIRRTASDTHNIHVRKVLYLSLVRSKLGYASQNKYTTRTILEHLSPCASNATQLGLLIVY</sequence>
<protein>
    <submittedName>
        <fullName evidence="1">Uncharacterized protein</fullName>
    </submittedName>
</protein>
<dbReference type="CDD" id="cd01650">
    <property type="entry name" value="RT_nLTR_like"/>
    <property type="match status" value="1"/>
</dbReference>
<dbReference type="AlphaFoldDB" id="A0A6S7G3H6"/>